<name>A0A164Z7V5_DAUCS</name>
<reference evidence="1" key="2">
    <citation type="submission" date="2022-03" db="EMBL/GenBank/DDBJ databases">
        <title>Draft title - Genomic analysis of global carrot germplasm unveils the trajectory of domestication and the origin of high carotenoid orange carrot.</title>
        <authorList>
            <person name="Iorizzo M."/>
            <person name="Ellison S."/>
            <person name="Senalik D."/>
            <person name="Macko-Podgorni A."/>
            <person name="Grzebelus D."/>
            <person name="Bostan H."/>
            <person name="Rolling W."/>
            <person name="Curaba J."/>
            <person name="Simon P."/>
        </authorList>
    </citation>
    <scope>NUCLEOTIDE SEQUENCE</scope>
    <source>
        <tissue evidence="1">Leaf</tissue>
    </source>
</reference>
<accession>A0A164Z7V5</accession>
<protein>
    <submittedName>
        <fullName evidence="1">Uncharacterized protein</fullName>
    </submittedName>
</protein>
<dbReference type="KEGG" id="dcr:108223446"/>
<gene>
    <name evidence="1" type="ORF">DCAR_0521431</name>
</gene>
<evidence type="ECO:0000313" key="2">
    <source>
        <dbReference type="Proteomes" id="UP000077755"/>
    </source>
</evidence>
<dbReference type="OMA" id="WPTENED"/>
<dbReference type="Proteomes" id="UP000077755">
    <property type="component" value="Chromosome 5"/>
</dbReference>
<dbReference type="OrthoDB" id="1938526at2759"/>
<keyword evidence="2" id="KW-1185">Reference proteome</keyword>
<reference evidence="1" key="1">
    <citation type="journal article" date="2016" name="Nat. Genet.">
        <title>A high-quality carrot genome assembly provides new insights into carotenoid accumulation and asterid genome evolution.</title>
        <authorList>
            <person name="Iorizzo M."/>
            <person name="Ellison S."/>
            <person name="Senalik D."/>
            <person name="Zeng P."/>
            <person name="Satapoomin P."/>
            <person name="Huang J."/>
            <person name="Bowman M."/>
            <person name="Iovene M."/>
            <person name="Sanseverino W."/>
            <person name="Cavagnaro P."/>
            <person name="Yildiz M."/>
            <person name="Macko-Podgorni A."/>
            <person name="Moranska E."/>
            <person name="Grzebelus E."/>
            <person name="Grzebelus D."/>
            <person name="Ashrafi H."/>
            <person name="Zheng Z."/>
            <person name="Cheng S."/>
            <person name="Spooner D."/>
            <person name="Van Deynze A."/>
            <person name="Simon P."/>
        </authorList>
    </citation>
    <scope>NUCLEOTIDE SEQUENCE</scope>
    <source>
        <tissue evidence="1">Leaf</tissue>
    </source>
</reference>
<dbReference type="Gramene" id="KZM95487">
    <property type="protein sequence ID" value="KZM95487"/>
    <property type="gene ID" value="DCAR_018729"/>
</dbReference>
<evidence type="ECO:0000313" key="1">
    <source>
        <dbReference type="EMBL" id="WOH02043.1"/>
    </source>
</evidence>
<dbReference type="PANTHER" id="PTHR46872:SF10">
    <property type="entry name" value="MYB-LIKE DOMAIN-CONTAINING PROTEIN"/>
    <property type="match status" value="1"/>
</dbReference>
<proteinExistence type="predicted"/>
<organism evidence="1 2">
    <name type="scientific">Daucus carota subsp. sativus</name>
    <name type="common">Carrot</name>
    <dbReference type="NCBI Taxonomy" id="79200"/>
    <lineage>
        <taxon>Eukaryota</taxon>
        <taxon>Viridiplantae</taxon>
        <taxon>Streptophyta</taxon>
        <taxon>Embryophyta</taxon>
        <taxon>Tracheophyta</taxon>
        <taxon>Spermatophyta</taxon>
        <taxon>Magnoliopsida</taxon>
        <taxon>eudicotyledons</taxon>
        <taxon>Gunneridae</taxon>
        <taxon>Pentapetalae</taxon>
        <taxon>asterids</taxon>
        <taxon>campanulids</taxon>
        <taxon>Apiales</taxon>
        <taxon>Apiaceae</taxon>
        <taxon>Apioideae</taxon>
        <taxon>Scandiceae</taxon>
        <taxon>Daucinae</taxon>
        <taxon>Daucus</taxon>
        <taxon>Daucus sect. Daucus</taxon>
    </lineage>
</organism>
<dbReference type="PANTHER" id="PTHR46872">
    <property type="entry name" value="DNA BINDING PROTEIN"/>
    <property type="match status" value="1"/>
</dbReference>
<dbReference type="EMBL" id="CP093347">
    <property type="protein sequence ID" value="WOH02043.1"/>
    <property type="molecule type" value="Genomic_DNA"/>
</dbReference>
<sequence>MDEKMGRVSVSGVNHAVKQKFVFGKYPEKEWLMKLKALAVNHHTPGITTNSIRPLWDQTLRVREFMALTNFPQRKRKVQQFLKGNEKREAQKLCDEQREAEYVRGQLLRASSASCVHKLNMTDSIENLHKRIHLNSLSSGSLLTSKDNIESLPYVSCIMDNVKDWYHSKKITSLIVDITGSIYTSNPVTPEHINLQEQQSLHLEKGRNSLNLEEARYDCLPSRSNRLVDFFGYQIKRMAVPVGQHFQADVSEWNGLSVNSDFDNSRWLGTKVWPIKMQNVKATSRSVGKGRPSSCSCASPGSTNCIRHHILEKRRLLQSDLGPVLHIWKFDEMGEEVSRSWTVKEQEGFDLIAKRKSSSSNFIQNAMKFFPSKCKEDITRYYFNVFIPRFMSSQARSLLKEVDIDIDDVDDVYTLNWRRSHEDRSRSYQRSCKDVISK</sequence>
<dbReference type="AlphaFoldDB" id="A0A164Z7V5"/>